<keyword evidence="7" id="KW-0146">Chitin degradation</keyword>
<dbReference type="PANTHER" id="PTHR11177:SF384">
    <property type="entry name" value="CHITINASE"/>
    <property type="match status" value="1"/>
</dbReference>
<evidence type="ECO:0000256" key="7">
    <source>
        <dbReference type="ARBA" id="ARBA00023024"/>
    </source>
</evidence>
<evidence type="ECO:0000256" key="2">
    <source>
        <dbReference type="ARBA" id="ARBA00004613"/>
    </source>
</evidence>
<dbReference type="SUPFAM" id="SSF54556">
    <property type="entry name" value="Chitinase insertion domain"/>
    <property type="match status" value="1"/>
</dbReference>
<dbReference type="Proteomes" id="UP000008698">
    <property type="component" value="Unassembled WGS sequence"/>
</dbReference>
<dbReference type="SMART" id="SM00636">
    <property type="entry name" value="Glyco_18"/>
    <property type="match status" value="1"/>
</dbReference>
<evidence type="ECO:0000256" key="11">
    <source>
        <dbReference type="RuleBase" id="RU000489"/>
    </source>
</evidence>
<dbReference type="HOGENOM" id="CLU_002833_1_1_1"/>
<evidence type="ECO:0000256" key="8">
    <source>
        <dbReference type="ARBA" id="ARBA00023277"/>
    </source>
</evidence>
<sequence>MDGIDVDWEYPNTPALNKQCVILFQELRQALDEYSAKHANGYHFLLTFAAPAGPQNYGAFDFAAMDKNLDYWSLMAYDFAGSWDNTTGHASNVFPNPFNPTSTKFSINKALDDYIKGGVAPGKFNLGIPLYGRGFNNTDGMGKPYHGVPVDSLGNQGTLTYKYLPLPGAKVEFDPIAQGTYSYDSKTRQLYSFDDIKSAGVKTDYLQFRGLGGAMYWEASGDKTGDESIVSYVAKKIGLEKSQNLVWYPVSQYDNIRGNLGQAVAKQS</sequence>
<keyword evidence="5" id="KW-0964">Secreted</keyword>
<organism evidence="14">
    <name type="scientific">Verticillium alfalfae (strain VaMs.102 / ATCC MYA-4576 / FGSC 10136)</name>
    <name type="common">Verticillium wilt of alfalfa</name>
    <name type="synonym">Verticillium albo-atrum</name>
    <dbReference type="NCBI Taxonomy" id="526221"/>
    <lineage>
        <taxon>Eukaryota</taxon>
        <taxon>Fungi</taxon>
        <taxon>Dikarya</taxon>
        <taxon>Ascomycota</taxon>
        <taxon>Pezizomycotina</taxon>
        <taxon>Sordariomycetes</taxon>
        <taxon>Hypocreomycetidae</taxon>
        <taxon>Glomerellales</taxon>
        <taxon>Plectosphaerellaceae</taxon>
        <taxon>Verticillium</taxon>
    </lineage>
</organism>
<dbReference type="PROSITE" id="PS01095">
    <property type="entry name" value="GH18_1"/>
    <property type="match status" value="1"/>
</dbReference>
<dbReference type="PANTHER" id="PTHR11177">
    <property type="entry name" value="CHITINASE"/>
    <property type="match status" value="1"/>
</dbReference>
<dbReference type="KEGG" id="val:VDBG_04479"/>
<dbReference type="GO" id="GO:0008061">
    <property type="term" value="F:chitin binding"/>
    <property type="evidence" value="ECO:0007669"/>
    <property type="project" value="InterPro"/>
</dbReference>
<dbReference type="Pfam" id="PF00704">
    <property type="entry name" value="Glyco_hydro_18"/>
    <property type="match status" value="1"/>
</dbReference>
<keyword evidence="10" id="KW-0624">Polysaccharide degradation</keyword>
<evidence type="ECO:0000256" key="4">
    <source>
        <dbReference type="ARBA" id="ARBA00012729"/>
    </source>
</evidence>
<dbReference type="RefSeq" id="XP_003004873.1">
    <property type="nucleotide sequence ID" value="XM_003004827.1"/>
</dbReference>
<dbReference type="GO" id="GO:0000272">
    <property type="term" value="P:polysaccharide catabolic process"/>
    <property type="evidence" value="ECO:0007669"/>
    <property type="project" value="UniProtKB-KW"/>
</dbReference>
<reference evidence="14" key="1">
    <citation type="journal article" date="2011" name="PLoS Pathog.">
        <title>Comparative genomics yields insights into niche adaptation of plant vascular wilt pathogens.</title>
        <authorList>
            <person name="Klosterman S.J."/>
            <person name="Subbarao K.V."/>
            <person name="Kang S."/>
            <person name="Veronese P."/>
            <person name="Gold S.E."/>
            <person name="Thomma B.P.H.J."/>
            <person name="Chen Z."/>
            <person name="Henrissat B."/>
            <person name="Lee Y.-H."/>
            <person name="Park J."/>
            <person name="Garcia-Pedrajas M.D."/>
            <person name="Barbara D.J."/>
            <person name="Anchieta A."/>
            <person name="de Jonge R."/>
            <person name="Santhanam P."/>
            <person name="Maruthachalam K."/>
            <person name="Atallah Z."/>
            <person name="Amyotte S.G."/>
            <person name="Paz Z."/>
            <person name="Inderbitzin P."/>
            <person name="Hayes R.J."/>
            <person name="Heiman D.I."/>
            <person name="Young S."/>
            <person name="Zeng Q."/>
            <person name="Engels R."/>
            <person name="Galagan J."/>
            <person name="Cuomo C.A."/>
            <person name="Dobinson K.F."/>
            <person name="Ma L.-J."/>
        </authorList>
    </citation>
    <scope>NUCLEOTIDE SEQUENCE [LARGE SCALE GENOMIC DNA]</scope>
    <source>
        <strain evidence="14">VaMs.102 / ATCC MYA-4576 / FGSC 10136</strain>
    </source>
</reference>
<evidence type="ECO:0000256" key="9">
    <source>
        <dbReference type="ARBA" id="ARBA00023295"/>
    </source>
</evidence>
<comment type="similarity">
    <text evidence="3">Belongs to the glycosyl hydrolase 18 family. Chitinase class V subfamily.</text>
</comment>
<dbReference type="InterPro" id="IPR001223">
    <property type="entry name" value="Glyco_hydro18_cat"/>
</dbReference>
<evidence type="ECO:0000313" key="14">
    <source>
        <dbReference type="Proteomes" id="UP000008698"/>
    </source>
</evidence>
<dbReference type="GO" id="GO:0005576">
    <property type="term" value="C:extracellular region"/>
    <property type="evidence" value="ECO:0007669"/>
    <property type="project" value="UniProtKB-SubCell"/>
</dbReference>
<dbReference type="eggNOG" id="KOG2806">
    <property type="taxonomic scope" value="Eukaryota"/>
</dbReference>
<dbReference type="GeneID" id="9530087"/>
<dbReference type="EMBL" id="DS985218">
    <property type="protein sequence ID" value="EEY18370.1"/>
    <property type="molecule type" value="Genomic_DNA"/>
</dbReference>
<evidence type="ECO:0000313" key="13">
    <source>
        <dbReference type="EMBL" id="EEY18370.1"/>
    </source>
</evidence>
<keyword evidence="6 11" id="KW-0378">Hydrolase</keyword>
<accession>C9SJK8</accession>
<dbReference type="PROSITE" id="PS51910">
    <property type="entry name" value="GH18_2"/>
    <property type="match status" value="1"/>
</dbReference>
<protein>
    <recommendedName>
        <fullName evidence="4">chitinase</fullName>
        <ecNumber evidence="4">3.2.1.14</ecNumber>
    </recommendedName>
</protein>
<proteinExistence type="inferred from homology"/>
<dbReference type="InterPro" id="IPR050314">
    <property type="entry name" value="Glycosyl_Hydrlase_18"/>
</dbReference>
<comment type="catalytic activity">
    <reaction evidence="1">
        <text>Random endo-hydrolysis of N-acetyl-beta-D-glucosaminide (1-&gt;4)-beta-linkages in chitin and chitodextrins.</text>
        <dbReference type="EC" id="3.2.1.14"/>
    </reaction>
</comment>
<dbReference type="GO" id="GO:0008843">
    <property type="term" value="F:endochitinase activity"/>
    <property type="evidence" value="ECO:0007669"/>
    <property type="project" value="UniProtKB-EC"/>
</dbReference>
<dbReference type="OMA" id="DWSAREW"/>
<dbReference type="GO" id="GO:0006032">
    <property type="term" value="P:chitin catabolic process"/>
    <property type="evidence" value="ECO:0007669"/>
    <property type="project" value="UniProtKB-KW"/>
</dbReference>
<dbReference type="InterPro" id="IPR011583">
    <property type="entry name" value="Chitinase_II/V-like_cat"/>
</dbReference>
<name>C9SJK8_VERA1</name>
<evidence type="ECO:0000256" key="6">
    <source>
        <dbReference type="ARBA" id="ARBA00022801"/>
    </source>
</evidence>
<evidence type="ECO:0000256" key="1">
    <source>
        <dbReference type="ARBA" id="ARBA00000822"/>
    </source>
</evidence>
<keyword evidence="9 11" id="KW-0326">Glycosidase</keyword>
<comment type="subcellular location">
    <subcellularLocation>
        <location evidence="2">Secreted</location>
    </subcellularLocation>
</comment>
<dbReference type="OrthoDB" id="76388at2759"/>
<evidence type="ECO:0000256" key="3">
    <source>
        <dbReference type="ARBA" id="ARBA00008682"/>
    </source>
</evidence>
<dbReference type="Gene3D" id="3.10.50.10">
    <property type="match status" value="1"/>
</dbReference>
<evidence type="ECO:0000256" key="5">
    <source>
        <dbReference type="ARBA" id="ARBA00022525"/>
    </source>
</evidence>
<keyword evidence="14" id="KW-1185">Reference proteome</keyword>
<dbReference type="SUPFAM" id="SSF51445">
    <property type="entry name" value="(Trans)glycosidases"/>
    <property type="match status" value="1"/>
</dbReference>
<dbReference type="EC" id="3.2.1.14" evidence="4"/>
<dbReference type="AlphaFoldDB" id="C9SJK8"/>
<dbReference type="InterPro" id="IPR001579">
    <property type="entry name" value="Glyco_hydro_18_chit_AS"/>
</dbReference>
<evidence type="ECO:0000256" key="10">
    <source>
        <dbReference type="ARBA" id="ARBA00023326"/>
    </source>
</evidence>
<keyword evidence="8" id="KW-0119">Carbohydrate metabolism</keyword>
<dbReference type="Gene3D" id="3.20.20.80">
    <property type="entry name" value="Glycosidases"/>
    <property type="match status" value="1"/>
</dbReference>
<dbReference type="InterPro" id="IPR029070">
    <property type="entry name" value="Chitinase_insertion_sf"/>
</dbReference>
<evidence type="ECO:0000259" key="12">
    <source>
        <dbReference type="PROSITE" id="PS51910"/>
    </source>
</evidence>
<feature type="domain" description="GH18" evidence="12">
    <location>
        <begin position="1"/>
        <end position="240"/>
    </location>
</feature>
<gene>
    <name evidence="13" type="ORF">VDBG_04479</name>
</gene>
<dbReference type="InterPro" id="IPR017853">
    <property type="entry name" value="GH"/>
</dbReference>
<dbReference type="STRING" id="526221.C9SJK8"/>